<keyword evidence="1 5" id="KW-0055">Arginine biosynthesis</keyword>
<evidence type="ECO:0000256" key="3">
    <source>
        <dbReference type="ARBA" id="ARBA00022857"/>
    </source>
</evidence>
<keyword evidence="3 5" id="KW-0521">NADP</keyword>
<dbReference type="InterPro" id="IPR036291">
    <property type="entry name" value="NAD(P)-bd_dom_sf"/>
</dbReference>
<feature type="domain" description="Semialdehyde dehydrogenase NAD-binding" evidence="6">
    <location>
        <begin position="3"/>
        <end position="141"/>
    </location>
</feature>
<evidence type="ECO:0000256" key="1">
    <source>
        <dbReference type="ARBA" id="ARBA00022571"/>
    </source>
</evidence>
<evidence type="ECO:0000313" key="7">
    <source>
        <dbReference type="EMBL" id="WKD49412.1"/>
    </source>
</evidence>
<keyword evidence="2 5" id="KW-0028">Amino-acid biosynthesis</keyword>
<dbReference type="PANTHER" id="PTHR32338">
    <property type="entry name" value="N-ACETYL-GAMMA-GLUTAMYL-PHOSPHATE REDUCTASE, CHLOROPLASTIC-RELATED-RELATED"/>
    <property type="match status" value="1"/>
</dbReference>
<dbReference type="CDD" id="cd23934">
    <property type="entry name" value="AGPR_1_C"/>
    <property type="match status" value="1"/>
</dbReference>
<dbReference type="PANTHER" id="PTHR32338:SF10">
    <property type="entry name" value="N-ACETYL-GAMMA-GLUTAMYL-PHOSPHATE REDUCTASE, CHLOROPLASTIC-RELATED"/>
    <property type="match status" value="1"/>
</dbReference>
<evidence type="ECO:0000313" key="8">
    <source>
        <dbReference type="Proteomes" id="UP001321520"/>
    </source>
</evidence>
<dbReference type="NCBIfam" id="TIGR01850">
    <property type="entry name" value="argC"/>
    <property type="match status" value="1"/>
</dbReference>
<evidence type="ECO:0000259" key="6">
    <source>
        <dbReference type="SMART" id="SM00859"/>
    </source>
</evidence>
<dbReference type="EMBL" id="CP098023">
    <property type="protein sequence ID" value="WKD49412.1"/>
    <property type="molecule type" value="Genomic_DNA"/>
</dbReference>
<dbReference type="Pfam" id="PF01118">
    <property type="entry name" value="Semialdhyde_dh"/>
    <property type="match status" value="1"/>
</dbReference>
<comment type="function">
    <text evidence="5">Catalyzes the NADPH-dependent reduction of N-acetyl-5-glutamyl phosphate to yield N-acetyl-L-glutamate 5-semialdehyde.</text>
</comment>
<reference evidence="7 8" key="1">
    <citation type="submission" date="2022-05" db="EMBL/GenBank/DDBJ databases">
        <title>Microbulbifer sp. nov., isolated from sponge.</title>
        <authorList>
            <person name="Gao L."/>
        </authorList>
    </citation>
    <scope>NUCLEOTIDE SEQUENCE [LARGE SCALE GENOMIC DNA]</scope>
    <source>
        <strain evidence="7 8">MI-G</strain>
    </source>
</reference>
<proteinExistence type="inferred from homology"/>
<name>A0ABY9EAS0_9GAMM</name>
<dbReference type="Gene3D" id="3.40.50.720">
    <property type="entry name" value="NAD(P)-binding Rossmann-like Domain"/>
    <property type="match status" value="1"/>
</dbReference>
<evidence type="ECO:0000256" key="4">
    <source>
        <dbReference type="ARBA" id="ARBA00023002"/>
    </source>
</evidence>
<comment type="catalytic activity">
    <reaction evidence="5">
        <text>N-acetyl-L-glutamate 5-semialdehyde + phosphate + NADP(+) = N-acetyl-L-glutamyl 5-phosphate + NADPH + H(+)</text>
        <dbReference type="Rhea" id="RHEA:21588"/>
        <dbReference type="ChEBI" id="CHEBI:15378"/>
        <dbReference type="ChEBI" id="CHEBI:29123"/>
        <dbReference type="ChEBI" id="CHEBI:43474"/>
        <dbReference type="ChEBI" id="CHEBI:57783"/>
        <dbReference type="ChEBI" id="CHEBI:57936"/>
        <dbReference type="ChEBI" id="CHEBI:58349"/>
        <dbReference type="EC" id="1.2.1.38"/>
    </reaction>
</comment>
<accession>A0ABY9EAS0</accession>
<comment type="subcellular location">
    <subcellularLocation>
        <location evidence="5">Cytoplasm</location>
    </subcellularLocation>
</comment>
<sequence length="348" mass="37441">MIKVAIVGGTGYTGLELLRLLAVHPQAEVTAITSRSRKDIRVAELFPNLRRHCELAFCEPHIDRLADCDVVFFATPHGAAQAQVPPLLERGIRVIDLSADFRLRDIPTWERWYGQVHGAPALAQEAVYGLPEVNRAEIAGAQLIACPGCYPTAIQLGWIPLLEADMVESEGLVASAASGASGAGRQGKTGLILAENSDNFRAYSASGHRHLPEIEQGLSRVQPPGATPAQVTFVPHLLPMVRGIHATLLAKARGHLSAAELQALYENRYRDEPFVDVLPPGSHPETRSVRGTNLCRLSVMQPQGRGTLLVMSVIDNLAKGASAQAVQNMNIMFGLSETLGLESPAVLP</sequence>
<dbReference type="Gene3D" id="3.30.360.10">
    <property type="entry name" value="Dihydrodipicolinate Reductase, domain 2"/>
    <property type="match status" value="1"/>
</dbReference>
<dbReference type="Pfam" id="PF22698">
    <property type="entry name" value="Semialdhyde_dhC_1"/>
    <property type="match status" value="1"/>
</dbReference>
<keyword evidence="4 5" id="KW-0560">Oxidoreductase</keyword>
<keyword evidence="5" id="KW-0963">Cytoplasm</keyword>
<dbReference type="Proteomes" id="UP001321520">
    <property type="component" value="Chromosome"/>
</dbReference>
<evidence type="ECO:0000256" key="5">
    <source>
        <dbReference type="HAMAP-Rule" id="MF_00150"/>
    </source>
</evidence>
<comment type="similarity">
    <text evidence="5">Belongs to the NAGSA dehydrogenase family. Type 1 subfamily.</text>
</comment>
<evidence type="ECO:0000256" key="2">
    <source>
        <dbReference type="ARBA" id="ARBA00022605"/>
    </source>
</evidence>
<dbReference type="CDD" id="cd17895">
    <property type="entry name" value="AGPR_1_N"/>
    <property type="match status" value="1"/>
</dbReference>
<dbReference type="EC" id="1.2.1.38" evidence="5"/>
<dbReference type="InterPro" id="IPR058924">
    <property type="entry name" value="AGPR_dimerisation_dom"/>
</dbReference>
<dbReference type="GO" id="GO:0003942">
    <property type="term" value="F:N-acetyl-gamma-glutamyl-phosphate reductase activity"/>
    <property type="evidence" value="ECO:0007669"/>
    <property type="project" value="UniProtKB-EC"/>
</dbReference>
<dbReference type="InterPro" id="IPR000706">
    <property type="entry name" value="AGPR_type-1"/>
</dbReference>
<protein>
    <recommendedName>
        <fullName evidence="5">N-acetyl-gamma-glutamyl-phosphate reductase</fullName>
        <shortName evidence="5">AGPR</shortName>
        <ecNumber evidence="5">1.2.1.38</ecNumber>
    </recommendedName>
    <alternativeName>
        <fullName evidence="5">N-acetyl-glutamate semialdehyde dehydrogenase</fullName>
        <shortName evidence="5">NAGSA dehydrogenase</shortName>
    </alternativeName>
</protein>
<dbReference type="RefSeq" id="WP_301415213.1">
    <property type="nucleotide sequence ID" value="NZ_CP098023.1"/>
</dbReference>
<dbReference type="HAMAP" id="MF_00150">
    <property type="entry name" value="ArgC_type1"/>
    <property type="match status" value="1"/>
</dbReference>
<organism evidence="7 8">
    <name type="scientific">Microbulbifer spongiae</name>
    <dbReference type="NCBI Taxonomy" id="2944933"/>
    <lineage>
        <taxon>Bacteria</taxon>
        <taxon>Pseudomonadati</taxon>
        <taxon>Pseudomonadota</taxon>
        <taxon>Gammaproteobacteria</taxon>
        <taxon>Cellvibrionales</taxon>
        <taxon>Microbulbiferaceae</taxon>
        <taxon>Microbulbifer</taxon>
    </lineage>
</organism>
<dbReference type="InterPro" id="IPR050085">
    <property type="entry name" value="AGPR"/>
</dbReference>
<dbReference type="SUPFAM" id="SSF55347">
    <property type="entry name" value="Glyceraldehyde-3-phosphate dehydrogenase-like, C-terminal domain"/>
    <property type="match status" value="1"/>
</dbReference>
<dbReference type="InterPro" id="IPR000534">
    <property type="entry name" value="Semialdehyde_DH_NAD-bd"/>
</dbReference>
<dbReference type="SUPFAM" id="SSF51735">
    <property type="entry name" value="NAD(P)-binding Rossmann-fold domains"/>
    <property type="match status" value="1"/>
</dbReference>
<gene>
    <name evidence="5 7" type="primary">argC</name>
    <name evidence="7" type="ORF">M8T91_16180</name>
</gene>
<keyword evidence="8" id="KW-1185">Reference proteome</keyword>
<comment type="pathway">
    <text evidence="5">Amino-acid biosynthesis; L-arginine biosynthesis; N(2)-acetyl-L-ornithine from L-glutamate: step 3/4.</text>
</comment>
<dbReference type="SMART" id="SM00859">
    <property type="entry name" value="Semialdhyde_dh"/>
    <property type="match status" value="1"/>
</dbReference>
<feature type="active site" evidence="5">
    <location>
        <position position="149"/>
    </location>
</feature>